<name>A0A1B9BZL3_9PROT</name>
<sequence>MNGSTEMERDKKAFHAAHWNLDNLVTAFEKHAAQHGEPRHGQLITLAQDIKKDAQNIATGMMISTGDAVGIRSDKIAHALRAAEKQDTKPYLVRGLTRIQDAAKSLAVNLADAGKQVRTMVKDKVPGADQVVKAFDNVLDATSHYMTLGMKRLTGLAHGMDPEDRYAIGFASGHLQSAQDIAIDQRKRDVLQCLKNPHIGEYGLQEAKRLGMIEPCKSVHRGTVLNVIGLEAVLKNAKGQLLALPVAPDFKFKAGDNLVMKDRGDGFYSGKRQLVERGMER</sequence>
<comment type="caution">
    <text evidence="1">The sequence shown here is derived from an EMBL/GenBank/DDBJ whole genome shotgun (WGS) entry which is preliminary data.</text>
</comment>
<accession>A0A1B9BZL3</accession>
<reference evidence="1 2" key="1">
    <citation type="submission" date="2016-07" db="EMBL/GenBank/DDBJ databases">
        <title>Draft genome of a psychrotolerant acidophile Acidithiobacillus ferrivorans strain YL15.</title>
        <authorList>
            <person name="Peng T."/>
            <person name="Ma L."/>
            <person name="Nan M."/>
            <person name="An N."/>
            <person name="Wang M."/>
            <person name="Qiu G."/>
            <person name="Zeng W."/>
        </authorList>
    </citation>
    <scope>NUCLEOTIDE SEQUENCE [LARGE SCALE GENOMIC DNA]</scope>
    <source>
        <strain evidence="1 2">YL15</strain>
    </source>
</reference>
<protein>
    <submittedName>
        <fullName evidence="1">Uncharacterized protein</fullName>
    </submittedName>
</protein>
<dbReference type="RefSeq" id="WP_065413115.1">
    <property type="nucleotide sequence ID" value="NZ_MASQ01000078.1"/>
</dbReference>
<dbReference type="Proteomes" id="UP000093129">
    <property type="component" value="Unassembled WGS sequence"/>
</dbReference>
<gene>
    <name evidence="1" type="ORF">BBC27_09655</name>
</gene>
<proteinExistence type="predicted"/>
<organism evidence="1 2">
    <name type="scientific">Acidithiobacillus ferrivorans</name>
    <dbReference type="NCBI Taxonomy" id="160808"/>
    <lineage>
        <taxon>Bacteria</taxon>
        <taxon>Pseudomonadati</taxon>
        <taxon>Pseudomonadota</taxon>
        <taxon>Acidithiobacillia</taxon>
        <taxon>Acidithiobacillales</taxon>
        <taxon>Acidithiobacillaceae</taxon>
        <taxon>Acidithiobacillus</taxon>
    </lineage>
</organism>
<evidence type="ECO:0000313" key="1">
    <source>
        <dbReference type="EMBL" id="OCB03104.1"/>
    </source>
</evidence>
<dbReference type="EMBL" id="MASQ01000078">
    <property type="protein sequence ID" value="OCB03104.1"/>
    <property type="molecule type" value="Genomic_DNA"/>
</dbReference>
<dbReference type="AlphaFoldDB" id="A0A1B9BZL3"/>
<evidence type="ECO:0000313" key="2">
    <source>
        <dbReference type="Proteomes" id="UP000093129"/>
    </source>
</evidence>